<reference evidence="2 3" key="1">
    <citation type="submission" date="2019-03" db="EMBL/GenBank/DDBJ databases">
        <title>Genomic Encyclopedia of Archaeal and Bacterial Type Strains, Phase II (KMG-II): from individual species to whole genera.</title>
        <authorList>
            <person name="Goeker M."/>
        </authorList>
    </citation>
    <scope>NUCLEOTIDE SEQUENCE [LARGE SCALE GENOMIC DNA]</scope>
    <source>
        <strain evidence="2 3">DSM 15388</strain>
    </source>
</reference>
<dbReference type="InterPro" id="IPR026387">
    <property type="entry name" value="OMP_w_GlyGly"/>
</dbReference>
<gene>
    <name evidence="2" type="ORF">BCF53_108165</name>
</gene>
<feature type="signal peptide" evidence="1">
    <location>
        <begin position="1"/>
        <end position="19"/>
    </location>
</feature>
<dbReference type="EMBL" id="SLZR01000008">
    <property type="protein sequence ID" value="TCS40798.1"/>
    <property type="molecule type" value="Genomic_DNA"/>
</dbReference>
<comment type="caution">
    <text evidence="2">The sequence shown here is derived from an EMBL/GenBank/DDBJ whole genome shotgun (WGS) entry which is preliminary data.</text>
</comment>
<evidence type="ECO:0000313" key="3">
    <source>
        <dbReference type="Proteomes" id="UP000295793"/>
    </source>
</evidence>
<organism evidence="2 3">
    <name type="scientific">Reinekea marinisedimentorum</name>
    <dbReference type="NCBI Taxonomy" id="230495"/>
    <lineage>
        <taxon>Bacteria</taxon>
        <taxon>Pseudomonadati</taxon>
        <taxon>Pseudomonadota</taxon>
        <taxon>Gammaproteobacteria</taxon>
        <taxon>Oceanospirillales</taxon>
        <taxon>Saccharospirillaceae</taxon>
        <taxon>Reinekea</taxon>
    </lineage>
</organism>
<name>A0A4R3I975_9GAMM</name>
<evidence type="ECO:0000256" key="1">
    <source>
        <dbReference type="SAM" id="SignalP"/>
    </source>
</evidence>
<keyword evidence="1" id="KW-0732">Signal</keyword>
<proteinExistence type="predicted"/>
<feature type="chain" id="PRO_5020991170" evidence="1">
    <location>
        <begin position="20"/>
        <end position="271"/>
    </location>
</feature>
<dbReference type="Proteomes" id="UP000295793">
    <property type="component" value="Unassembled WGS sequence"/>
</dbReference>
<evidence type="ECO:0000313" key="2">
    <source>
        <dbReference type="EMBL" id="TCS40798.1"/>
    </source>
</evidence>
<dbReference type="NCBIfam" id="TIGR04219">
    <property type="entry name" value="OMP_w_GlyGly"/>
    <property type="match status" value="1"/>
</dbReference>
<dbReference type="AlphaFoldDB" id="A0A4R3I975"/>
<accession>A0A4R3I975</accession>
<dbReference type="RefSeq" id="WP_165901888.1">
    <property type="nucleotide sequence ID" value="NZ_SLZR01000008.1"/>
</dbReference>
<protein>
    <submittedName>
        <fullName evidence="2">Outer membrane protein</fullName>
    </submittedName>
</protein>
<keyword evidence="3" id="KW-1185">Reference proteome</keyword>
<sequence length="271" mass="28981">MNKYLLAASLVLAVPFASAKPMISIDAGAGWGTNGINDDSTLMDGTFDLTGDNSSSEPYGLNQEGNSGFYGWMKVSWPILPDVKVKYESMVLEGDSNFTYSETVYGEDFEVNGDVSSELDLSHLDIALTYGLPLPMVDIDLGINARSMIGGFSADFESDSGDSSVDAPFSDIPLIIPMGYISVAGTIPSTDIKLSGELSALPFGDSSVSDWNIKATWYAPLPTNMLAQLGLEAGYRSFNMTIDGELFGEDVSDYATDVTVSGFFMGAAFHF</sequence>